<gene>
    <name evidence="5" type="ORF">BJ322DRAFT_368458</name>
</gene>
<dbReference type="SUPFAM" id="SSF57701">
    <property type="entry name" value="Zn2/Cys6 DNA-binding domain"/>
    <property type="match status" value="2"/>
</dbReference>
<evidence type="ECO:0000259" key="4">
    <source>
        <dbReference type="PROSITE" id="PS50048"/>
    </source>
</evidence>
<dbReference type="InterPro" id="IPR036864">
    <property type="entry name" value="Zn2-C6_fun-type_DNA-bd_sf"/>
</dbReference>
<keyword evidence="2" id="KW-0539">Nucleus</keyword>
<dbReference type="EMBL" id="WIUZ02000019">
    <property type="protein sequence ID" value="KAF9779641.1"/>
    <property type="molecule type" value="Genomic_DNA"/>
</dbReference>
<sequence length="606" mass="67098">MPTGRLAPITAFRLSPHAPLPLSLLLLSSTMSTRSSGACMECRVRKVRCIPGTPRCARCVVMNVQDCHYLPVKKRGAGNTLRMREACLPCRRGKNRCDAKQPCTTCVERHRTATCTYERSPSIGIVPPRPLRSRPGKAPLLAPPNSIIHPDPCERPPPPPRVPSSSVSVITKPRAATECPPSPTVPSLTTLPSICFQTIPRPLSQPLSVIPPERLQVSDASGCGLDMTFRLKALCQLNKLGLYFIPEKQEAILRGDTSDSVVHHHFVDGARARYGQMAWESIIPLIKTNQERDKAQALTLVAHSFLILGMSAGAQLYLMKACKIIEKAKLQFLPESGLPIAYSERVREEASVLSQAIFLENYIQLALDGLAPVKTARIEKEFRSDLERVYPCLFEICPLTMRTQSVLLVRDVVHALNSFDQGENTGDRQRSCLRIVYALDTFSSDLMRNLEQFVSIGDASGVETIWTCCVICLSHLAALCHFMSQTDTTLSKSTNNLYDLTLEKLCNLSLKVPIESYSHFDVLTGKSWNTALNTIDARLGSCSDAEKGSLRNWKAVIEKAYEYFRANLPGFGPDSFGSLVLATDGRSENSSFPNLLEPKERERWGL</sequence>
<keyword evidence="6" id="KW-1185">Reference proteome</keyword>
<dbReference type="SMART" id="SM00066">
    <property type="entry name" value="GAL4"/>
    <property type="match status" value="2"/>
</dbReference>
<dbReference type="OrthoDB" id="2017365at2759"/>
<evidence type="ECO:0000313" key="6">
    <source>
        <dbReference type="Proteomes" id="UP000736335"/>
    </source>
</evidence>
<feature type="domain" description="Zn(2)-C6 fungal-type" evidence="4">
    <location>
        <begin position="38"/>
        <end position="69"/>
    </location>
</feature>
<organism evidence="5 6">
    <name type="scientific">Thelephora terrestris</name>
    <dbReference type="NCBI Taxonomy" id="56493"/>
    <lineage>
        <taxon>Eukaryota</taxon>
        <taxon>Fungi</taxon>
        <taxon>Dikarya</taxon>
        <taxon>Basidiomycota</taxon>
        <taxon>Agaricomycotina</taxon>
        <taxon>Agaricomycetes</taxon>
        <taxon>Thelephorales</taxon>
        <taxon>Thelephoraceae</taxon>
        <taxon>Thelephora</taxon>
    </lineage>
</organism>
<dbReference type="Proteomes" id="UP000736335">
    <property type="component" value="Unassembled WGS sequence"/>
</dbReference>
<name>A0A9P6H6N3_9AGAM</name>
<keyword evidence="3" id="KW-0732">Signal</keyword>
<protein>
    <recommendedName>
        <fullName evidence="4">Zn(2)-C6 fungal-type domain-containing protein</fullName>
    </recommendedName>
</protein>
<dbReference type="GO" id="GO:0005634">
    <property type="term" value="C:nucleus"/>
    <property type="evidence" value="ECO:0007669"/>
    <property type="project" value="UniProtKB-SubCell"/>
</dbReference>
<dbReference type="Gene3D" id="4.10.240.10">
    <property type="entry name" value="Zn(2)-C6 fungal-type DNA-binding domain"/>
    <property type="match status" value="2"/>
</dbReference>
<dbReference type="CDD" id="cd00067">
    <property type="entry name" value="GAL4"/>
    <property type="match status" value="2"/>
</dbReference>
<dbReference type="Pfam" id="PF00172">
    <property type="entry name" value="Zn_clus"/>
    <property type="match status" value="2"/>
</dbReference>
<reference evidence="5" key="2">
    <citation type="submission" date="2020-11" db="EMBL/GenBank/DDBJ databases">
        <authorList>
            <consortium name="DOE Joint Genome Institute"/>
            <person name="Kuo A."/>
            <person name="Miyauchi S."/>
            <person name="Kiss E."/>
            <person name="Drula E."/>
            <person name="Kohler A."/>
            <person name="Sanchez-Garcia M."/>
            <person name="Andreopoulos B."/>
            <person name="Barry K.W."/>
            <person name="Bonito G."/>
            <person name="Buee M."/>
            <person name="Carver A."/>
            <person name="Chen C."/>
            <person name="Cichocki N."/>
            <person name="Clum A."/>
            <person name="Culley D."/>
            <person name="Crous P.W."/>
            <person name="Fauchery L."/>
            <person name="Girlanda M."/>
            <person name="Hayes R."/>
            <person name="Keri Z."/>
            <person name="Labutti K."/>
            <person name="Lipzen A."/>
            <person name="Lombard V."/>
            <person name="Magnuson J."/>
            <person name="Maillard F."/>
            <person name="Morin E."/>
            <person name="Murat C."/>
            <person name="Nolan M."/>
            <person name="Ohm R."/>
            <person name="Pangilinan J."/>
            <person name="Pereira M."/>
            <person name="Perotto S."/>
            <person name="Peter M."/>
            <person name="Riley R."/>
            <person name="Sitrit Y."/>
            <person name="Stielow B."/>
            <person name="Szollosi G."/>
            <person name="Zifcakova L."/>
            <person name="Stursova M."/>
            <person name="Spatafora J.W."/>
            <person name="Tedersoo L."/>
            <person name="Vaario L.-M."/>
            <person name="Yamada A."/>
            <person name="Yan M."/>
            <person name="Wang P."/>
            <person name="Xu J."/>
            <person name="Bruns T."/>
            <person name="Baldrian P."/>
            <person name="Vilgalys R."/>
            <person name="Henrissat B."/>
            <person name="Grigoriev I.V."/>
            <person name="Hibbett D."/>
            <person name="Nagy L.G."/>
            <person name="Martin F.M."/>
        </authorList>
    </citation>
    <scope>NUCLEOTIDE SEQUENCE</scope>
    <source>
        <strain evidence="5">UH-Tt-Lm1</strain>
    </source>
</reference>
<comment type="subcellular location">
    <subcellularLocation>
        <location evidence="1">Nucleus</location>
    </subcellularLocation>
</comment>
<feature type="chain" id="PRO_5040224480" description="Zn(2)-C6 fungal-type domain-containing protein" evidence="3">
    <location>
        <begin position="38"/>
        <end position="606"/>
    </location>
</feature>
<evidence type="ECO:0000313" key="5">
    <source>
        <dbReference type="EMBL" id="KAF9779641.1"/>
    </source>
</evidence>
<dbReference type="PANTHER" id="PTHR31001">
    <property type="entry name" value="UNCHARACTERIZED TRANSCRIPTIONAL REGULATORY PROTEIN"/>
    <property type="match status" value="1"/>
</dbReference>
<accession>A0A9P6H6N3</accession>
<evidence type="ECO:0000256" key="3">
    <source>
        <dbReference type="SAM" id="SignalP"/>
    </source>
</evidence>
<evidence type="ECO:0000256" key="2">
    <source>
        <dbReference type="ARBA" id="ARBA00023242"/>
    </source>
</evidence>
<dbReference type="GO" id="GO:0000981">
    <property type="term" value="F:DNA-binding transcription factor activity, RNA polymerase II-specific"/>
    <property type="evidence" value="ECO:0007669"/>
    <property type="project" value="InterPro"/>
</dbReference>
<dbReference type="InterPro" id="IPR001138">
    <property type="entry name" value="Zn2Cys6_DnaBD"/>
</dbReference>
<dbReference type="AlphaFoldDB" id="A0A9P6H6N3"/>
<dbReference type="PROSITE" id="PS00463">
    <property type="entry name" value="ZN2_CY6_FUNGAL_1"/>
    <property type="match status" value="1"/>
</dbReference>
<reference evidence="5" key="1">
    <citation type="journal article" date="2020" name="Nat. Commun.">
        <title>Large-scale genome sequencing of mycorrhizal fungi provides insights into the early evolution of symbiotic traits.</title>
        <authorList>
            <person name="Miyauchi S."/>
            <person name="Kiss E."/>
            <person name="Kuo A."/>
            <person name="Drula E."/>
            <person name="Kohler A."/>
            <person name="Sanchez-Garcia M."/>
            <person name="Morin E."/>
            <person name="Andreopoulos B."/>
            <person name="Barry K.W."/>
            <person name="Bonito G."/>
            <person name="Buee M."/>
            <person name="Carver A."/>
            <person name="Chen C."/>
            <person name="Cichocki N."/>
            <person name="Clum A."/>
            <person name="Culley D."/>
            <person name="Crous P.W."/>
            <person name="Fauchery L."/>
            <person name="Girlanda M."/>
            <person name="Hayes R.D."/>
            <person name="Keri Z."/>
            <person name="LaButti K."/>
            <person name="Lipzen A."/>
            <person name="Lombard V."/>
            <person name="Magnuson J."/>
            <person name="Maillard F."/>
            <person name="Murat C."/>
            <person name="Nolan M."/>
            <person name="Ohm R.A."/>
            <person name="Pangilinan J."/>
            <person name="Pereira M.F."/>
            <person name="Perotto S."/>
            <person name="Peter M."/>
            <person name="Pfister S."/>
            <person name="Riley R."/>
            <person name="Sitrit Y."/>
            <person name="Stielow J.B."/>
            <person name="Szollosi G."/>
            <person name="Zifcakova L."/>
            <person name="Stursova M."/>
            <person name="Spatafora J.W."/>
            <person name="Tedersoo L."/>
            <person name="Vaario L.M."/>
            <person name="Yamada A."/>
            <person name="Yan M."/>
            <person name="Wang P."/>
            <person name="Xu J."/>
            <person name="Bruns T."/>
            <person name="Baldrian P."/>
            <person name="Vilgalys R."/>
            <person name="Dunand C."/>
            <person name="Henrissat B."/>
            <person name="Grigoriev I.V."/>
            <person name="Hibbett D."/>
            <person name="Nagy L.G."/>
            <person name="Martin F.M."/>
        </authorList>
    </citation>
    <scope>NUCLEOTIDE SEQUENCE</scope>
    <source>
        <strain evidence="5">UH-Tt-Lm1</strain>
    </source>
</reference>
<feature type="signal peptide" evidence="3">
    <location>
        <begin position="1"/>
        <end position="37"/>
    </location>
</feature>
<feature type="domain" description="Zn(2)-C6 fungal-type" evidence="4">
    <location>
        <begin position="86"/>
        <end position="117"/>
    </location>
</feature>
<evidence type="ECO:0000256" key="1">
    <source>
        <dbReference type="ARBA" id="ARBA00004123"/>
    </source>
</evidence>
<dbReference type="GO" id="GO:0008270">
    <property type="term" value="F:zinc ion binding"/>
    <property type="evidence" value="ECO:0007669"/>
    <property type="project" value="InterPro"/>
</dbReference>
<comment type="caution">
    <text evidence="5">The sequence shown here is derived from an EMBL/GenBank/DDBJ whole genome shotgun (WGS) entry which is preliminary data.</text>
</comment>
<dbReference type="PROSITE" id="PS50048">
    <property type="entry name" value="ZN2_CY6_FUNGAL_2"/>
    <property type="match status" value="2"/>
</dbReference>
<dbReference type="InterPro" id="IPR050613">
    <property type="entry name" value="Sec_Metabolite_Reg"/>
</dbReference>
<proteinExistence type="predicted"/>